<proteinExistence type="predicted"/>
<dbReference type="OrthoDB" id="42058at2759"/>
<dbReference type="SUPFAM" id="SSF143744">
    <property type="entry name" value="GlcG-like"/>
    <property type="match status" value="1"/>
</dbReference>
<sequence>MARLRAALALAATASALVIPTQPVLTRYAAGKVLEAAELKAKDEDWPVTICVCDGGGVPLCLARLDGAFPASVTLATEKARTAAQFRKPTLDLESAANDKRPALIASGFTVLGGGEPIFVDGYCVGAVGVSGVLPTEDAEVAKAGAAAICPTTAPPDVPAKAVAFEA</sequence>
<evidence type="ECO:0000313" key="2">
    <source>
        <dbReference type="EMBL" id="CAH0372122.1"/>
    </source>
</evidence>
<dbReference type="Pfam" id="PF03928">
    <property type="entry name" value="HbpS-like"/>
    <property type="match status" value="1"/>
</dbReference>
<evidence type="ECO:0008006" key="4">
    <source>
        <dbReference type="Google" id="ProtNLM"/>
    </source>
</evidence>
<keyword evidence="1" id="KW-0732">Signal</keyword>
<accession>A0A8J2SQN6</accession>
<dbReference type="AlphaFoldDB" id="A0A8J2SQN6"/>
<protein>
    <recommendedName>
        <fullName evidence="4">Heme-binding protein</fullName>
    </recommendedName>
</protein>
<organism evidence="2 3">
    <name type="scientific">Pelagomonas calceolata</name>
    <dbReference type="NCBI Taxonomy" id="35677"/>
    <lineage>
        <taxon>Eukaryota</taxon>
        <taxon>Sar</taxon>
        <taxon>Stramenopiles</taxon>
        <taxon>Ochrophyta</taxon>
        <taxon>Pelagophyceae</taxon>
        <taxon>Pelagomonadales</taxon>
        <taxon>Pelagomonadaceae</taxon>
        <taxon>Pelagomonas</taxon>
    </lineage>
</organism>
<name>A0A8J2SQN6_9STRA</name>
<dbReference type="InterPro" id="IPR005624">
    <property type="entry name" value="PduO/GlcC-like"/>
</dbReference>
<dbReference type="InterPro" id="IPR052517">
    <property type="entry name" value="GlcG_carb_metab_protein"/>
</dbReference>
<comment type="caution">
    <text evidence="2">The sequence shown here is derived from an EMBL/GenBank/DDBJ whole genome shotgun (WGS) entry which is preliminary data.</text>
</comment>
<gene>
    <name evidence="2" type="ORF">PECAL_3P20980</name>
</gene>
<dbReference type="Proteomes" id="UP000789595">
    <property type="component" value="Unassembled WGS sequence"/>
</dbReference>
<reference evidence="2" key="1">
    <citation type="submission" date="2021-11" db="EMBL/GenBank/DDBJ databases">
        <authorList>
            <consortium name="Genoscope - CEA"/>
            <person name="William W."/>
        </authorList>
    </citation>
    <scope>NUCLEOTIDE SEQUENCE</scope>
</reference>
<keyword evidence="3" id="KW-1185">Reference proteome</keyword>
<evidence type="ECO:0000313" key="3">
    <source>
        <dbReference type="Proteomes" id="UP000789595"/>
    </source>
</evidence>
<dbReference type="Gene3D" id="3.30.450.150">
    <property type="entry name" value="Haem-degrading domain"/>
    <property type="match status" value="1"/>
</dbReference>
<dbReference type="PANTHER" id="PTHR34309:SF1">
    <property type="entry name" value="PROTEIN GLCG"/>
    <property type="match status" value="1"/>
</dbReference>
<dbReference type="EMBL" id="CAKKNE010000003">
    <property type="protein sequence ID" value="CAH0372122.1"/>
    <property type="molecule type" value="Genomic_DNA"/>
</dbReference>
<feature type="signal peptide" evidence="1">
    <location>
        <begin position="1"/>
        <end position="16"/>
    </location>
</feature>
<feature type="chain" id="PRO_5035188331" description="Heme-binding protein" evidence="1">
    <location>
        <begin position="17"/>
        <end position="167"/>
    </location>
</feature>
<dbReference type="InterPro" id="IPR038084">
    <property type="entry name" value="PduO/GlcC-like_sf"/>
</dbReference>
<evidence type="ECO:0000256" key="1">
    <source>
        <dbReference type="SAM" id="SignalP"/>
    </source>
</evidence>
<dbReference type="PANTHER" id="PTHR34309">
    <property type="entry name" value="SLR1406 PROTEIN"/>
    <property type="match status" value="1"/>
</dbReference>